<sequence>MFKIASKIKIKIVDKNSNFKLWIPSIPFWLITFLSKITLKFKDMAIRDVDSKDDDIKFFLKQLDNKMIKSLIYELKSYGKFDLIDISTGDGTIVKISIS</sequence>
<dbReference type="Proteomes" id="UP000184114">
    <property type="component" value="Unassembled WGS sequence"/>
</dbReference>
<keyword evidence="2" id="KW-1185">Reference proteome</keyword>
<dbReference type="EMBL" id="FQTY01000015">
    <property type="protein sequence ID" value="SHF00887.1"/>
    <property type="molecule type" value="Genomic_DNA"/>
</dbReference>
<gene>
    <name evidence="1" type="ORF">SAMN02745784_02520</name>
</gene>
<name>A0A1M4Y4Y9_9FIRM</name>
<dbReference type="RefSeq" id="WP_072976803.1">
    <property type="nucleotide sequence ID" value="NZ_FQTY01000015.1"/>
</dbReference>
<accession>A0A1M4Y4Y9</accession>
<evidence type="ECO:0000313" key="1">
    <source>
        <dbReference type="EMBL" id="SHF00887.1"/>
    </source>
</evidence>
<reference evidence="1" key="1">
    <citation type="submission" date="2016-11" db="EMBL/GenBank/DDBJ databases">
        <authorList>
            <person name="Jaros S."/>
            <person name="Januszkiewicz K."/>
            <person name="Wedrychowicz H."/>
        </authorList>
    </citation>
    <scope>NUCLEOTIDE SEQUENCE [LARGE SCALE GENOMIC DNA]</scope>
    <source>
        <strain evidence="1">DSM 18095</strain>
    </source>
</reference>
<dbReference type="AlphaFoldDB" id="A0A1M4Y4Y9"/>
<evidence type="ECO:0000313" key="2">
    <source>
        <dbReference type="Proteomes" id="UP000184114"/>
    </source>
</evidence>
<dbReference type="GeneID" id="90993603"/>
<proteinExistence type="predicted"/>
<organism evidence="1 2">
    <name type="scientific">Tissierella praeacuta DSM 18095</name>
    <dbReference type="NCBI Taxonomy" id="1123404"/>
    <lineage>
        <taxon>Bacteria</taxon>
        <taxon>Bacillati</taxon>
        <taxon>Bacillota</taxon>
        <taxon>Tissierellia</taxon>
        <taxon>Tissierellales</taxon>
        <taxon>Tissierellaceae</taxon>
        <taxon>Tissierella</taxon>
    </lineage>
</organism>
<protein>
    <submittedName>
        <fullName evidence="1">Uncharacterized protein</fullName>
    </submittedName>
</protein>
<dbReference type="STRING" id="1123404.SAMN02745784_02520"/>